<dbReference type="AlphaFoldDB" id="A0A068UZC7"/>
<sequence>MHLFGCSWTCERCKTTEILKAQSISSVDFSRWLWQC</sequence>
<protein>
    <submittedName>
        <fullName evidence="1">Uncharacterized protein</fullName>
    </submittedName>
</protein>
<accession>A0A068UZC7</accession>
<keyword evidence="2" id="KW-1185">Reference proteome</keyword>
<name>A0A068UZC7_COFCA</name>
<evidence type="ECO:0000313" key="2">
    <source>
        <dbReference type="Proteomes" id="UP000295252"/>
    </source>
</evidence>
<dbReference type="EMBL" id="HG739160">
    <property type="protein sequence ID" value="CDP13599.1"/>
    <property type="molecule type" value="Genomic_DNA"/>
</dbReference>
<reference evidence="2" key="1">
    <citation type="journal article" date="2014" name="Science">
        <title>The coffee genome provides insight into the convergent evolution of caffeine biosynthesis.</title>
        <authorList>
            <person name="Denoeud F."/>
            <person name="Carretero-Paulet L."/>
            <person name="Dereeper A."/>
            <person name="Droc G."/>
            <person name="Guyot R."/>
            <person name="Pietrella M."/>
            <person name="Zheng C."/>
            <person name="Alberti A."/>
            <person name="Anthony F."/>
            <person name="Aprea G."/>
            <person name="Aury J.M."/>
            <person name="Bento P."/>
            <person name="Bernard M."/>
            <person name="Bocs S."/>
            <person name="Campa C."/>
            <person name="Cenci A."/>
            <person name="Combes M.C."/>
            <person name="Crouzillat D."/>
            <person name="Da Silva C."/>
            <person name="Daddiego L."/>
            <person name="De Bellis F."/>
            <person name="Dussert S."/>
            <person name="Garsmeur O."/>
            <person name="Gayraud T."/>
            <person name="Guignon V."/>
            <person name="Jahn K."/>
            <person name="Jamilloux V."/>
            <person name="Joet T."/>
            <person name="Labadie K."/>
            <person name="Lan T."/>
            <person name="Leclercq J."/>
            <person name="Lepelley M."/>
            <person name="Leroy T."/>
            <person name="Li L.T."/>
            <person name="Librado P."/>
            <person name="Lopez L."/>
            <person name="Munoz A."/>
            <person name="Noel B."/>
            <person name="Pallavicini A."/>
            <person name="Perrotta G."/>
            <person name="Poncet V."/>
            <person name="Pot D."/>
            <person name="Priyono X."/>
            <person name="Rigoreau M."/>
            <person name="Rouard M."/>
            <person name="Rozas J."/>
            <person name="Tranchant-Dubreuil C."/>
            <person name="VanBuren R."/>
            <person name="Zhang Q."/>
            <person name="Andrade A.C."/>
            <person name="Argout X."/>
            <person name="Bertrand B."/>
            <person name="de Kochko A."/>
            <person name="Graziosi G."/>
            <person name="Henry R.J."/>
            <person name="Jayarama X."/>
            <person name="Ming R."/>
            <person name="Nagai C."/>
            <person name="Rounsley S."/>
            <person name="Sankoff D."/>
            <person name="Giuliano G."/>
            <person name="Albert V.A."/>
            <person name="Wincker P."/>
            <person name="Lashermes P."/>
        </authorList>
    </citation>
    <scope>NUCLEOTIDE SEQUENCE [LARGE SCALE GENOMIC DNA]</scope>
    <source>
        <strain evidence="2">cv. DH200-94</strain>
    </source>
</reference>
<dbReference type="Gramene" id="CDP13599">
    <property type="protein sequence ID" value="CDP13599"/>
    <property type="gene ID" value="GSCOC_T00038603001"/>
</dbReference>
<dbReference type="Proteomes" id="UP000295252">
    <property type="component" value="Chromosome VII"/>
</dbReference>
<evidence type="ECO:0000313" key="1">
    <source>
        <dbReference type="EMBL" id="CDP13599.1"/>
    </source>
</evidence>
<proteinExistence type="predicted"/>
<dbReference type="InParanoid" id="A0A068UZC7"/>
<organism evidence="1 2">
    <name type="scientific">Coffea canephora</name>
    <name type="common">Robusta coffee</name>
    <dbReference type="NCBI Taxonomy" id="49390"/>
    <lineage>
        <taxon>Eukaryota</taxon>
        <taxon>Viridiplantae</taxon>
        <taxon>Streptophyta</taxon>
        <taxon>Embryophyta</taxon>
        <taxon>Tracheophyta</taxon>
        <taxon>Spermatophyta</taxon>
        <taxon>Magnoliopsida</taxon>
        <taxon>eudicotyledons</taxon>
        <taxon>Gunneridae</taxon>
        <taxon>Pentapetalae</taxon>
        <taxon>asterids</taxon>
        <taxon>lamiids</taxon>
        <taxon>Gentianales</taxon>
        <taxon>Rubiaceae</taxon>
        <taxon>Ixoroideae</taxon>
        <taxon>Gardenieae complex</taxon>
        <taxon>Bertiereae - Coffeeae clade</taxon>
        <taxon>Coffeeae</taxon>
        <taxon>Coffea</taxon>
    </lineage>
</organism>
<gene>
    <name evidence="1" type="ORF">GSCOC_T00038603001</name>
</gene>